<evidence type="ECO:0000313" key="1">
    <source>
        <dbReference type="EMBL" id="CAK7946884.1"/>
    </source>
</evidence>
<dbReference type="AlphaFoldDB" id="A0AAV1VKX6"/>
<evidence type="ECO:0000313" key="2">
    <source>
        <dbReference type="Proteomes" id="UP001162060"/>
    </source>
</evidence>
<comment type="caution">
    <text evidence="1">The sequence shown here is derived from an EMBL/GenBank/DDBJ whole genome shotgun (WGS) entry which is preliminary data.</text>
</comment>
<accession>A0AAV1VKX6</accession>
<name>A0AAV1VKX6_9STRA</name>
<proteinExistence type="predicted"/>
<gene>
    <name evidence="1" type="ORF">PM001_LOCUS32034</name>
</gene>
<dbReference type="EMBL" id="CAKLBY020000377">
    <property type="protein sequence ID" value="CAK7946884.1"/>
    <property type="molecule type" value="Genomic_DNA"/>
</dbReference>
<protein>
    <submittedName>
        <fullName evidence="1">Uncharacterized protein</fullName>
    </submittedName>
</protein>
<organism evidence="1 2">
    <name type="scientific">Peronospora matthiolae</name>
    <dbReference type="NCBI Taxonomy" id="2874970"/>
    <lineage>
        <taxon>Eukaryota</taxon>
        <taxon>Sar</taxon>
        <taxon>Stramenopiles</taxon>
        <taxon>Oomycota</taxon>
        <taxon>Peronosporomycetes</taxon>
        <taxon>Peronosporales</taxon>
        <taxon>Peronosporaceae</taxon>
        <taxon>Peronospora</taxon>
    </lineage>
</organism>
<dbReference type="Proteomes" id="UP001162060">
    <property type="component" value="Unassembled WGS sequence"/>
</dbReference>
<reference evidence="1" key="1">
    <citation type="submission" date="2024-01" db="EMBL/GenBank/DDBJ databases">
        <authorList>
            <person name="Webb A."/>
        </authorList>
    </citation>
    <scope>NUCLEOTIDE SEQUENCE</scope>
    <source>
        <strain evidence="1">Pm1</strain>
    </source>
</reference>
<sequence>MEAWCQPDAVPSPSCARWRNSVLSHQFSLPLEQKSLRRHSSKSLEARERFYEVFELPYVPLRRNNSAGALQLRFR</sequence>